<organism evidence="1 2">
    <name type="scientific">Paspalum notatum var. saurae</name>
    <dbReference type="NCBI Taxonomy" id="547442"/>
    <lineage>
        <taxon>Eukaryota</taxon>
        <taxon>Viridiplantae</taxon>
        <taxon>Streptophyta</taxon>
        <taxon>Embryophyta</taxon>
        <taxon>Tracheophyta</taxon>
        <taxon>Spermatophyta</taxon>
        <taxon>Magnoliopsida</taxon>
        <taxon>Liliopsida</taxon>
        <taxon>Poales</taxon>
        <taxon>Poaceae</taxon>
        <taxon>PACMAD clade</taxon>
        <taxon>Panicoideae</taxon>
        <taxon>Andropogonodae</taxon>
        <taxon>Paspaleae</taxon>
        <taxon>Paspalinae</taxon>
        <taxon>Paspalum</taxon>
    </lineage>
</organism>
<name>A0AAQ3TQG9_PASNO</name>
<accession>A0AAQ3TQG9</accession>
<keyword evidence="2" id="KW-1185">Reference proteome</keyword>
<dbReference type="EMBL" id="CP144749">
    <property type="protein sequence ID" value="WVZ76252.1"/>
    <property type="molecule type" value="Genomic_DNA"/>
</dbReference>
<evidence type="ECO:0000313" key="2">
    <source>
        <dbReference type="Proteomes" id="UP001341281"/>
    </source>
</evidence>
<dbReference type="Proteomes" id="UP001341281">
    <property type="component" value="Chromosome 05"/>
</dbReference>
<proteinExistence type="predicted"/>
<sequence length="93" mass="11157">MLTRYLTFEKSNYVNLKVSSIRGLRRLKFGELSHTLEYSRSLQEEVKLFIRQNCHWLKKFLRVSGLHVQLDDLNVQDDLTYAEHPTQIRHIKL</sequence>
<reference evidence="1 2" key="1">
    <citation type="submission" date="2024-02" db="EMBL/GenBank/DDBJ databases">
        <title>High-quality chromosome-scale genome assembly of Pensacola bahiagrass (Paspalum notatum Flugge var. saurae).</title>
        <authorList>
            <person name="Vega J.M."/>
            <person name="Podio M."/>
            <person name="Orjuela J."/>
            <person name="Siena L.A."/>
            <person name="Pessino S.C."/>
            <person name="Combes M.C."/>
            <person name="Mariac C."/>
            <person name="Albertini E."/>
            <person name="Pupilli F."/>
            <person name="Ortiz J.P.A."/>
            <person name="Leblanc O."/>
        </authorList>
    </citation>
    <scope>NUCLEOTIDE SEQUENCE [LARGE SCALE GENOMIC DNA]</scope>
    <source>
        <strain evidence="1">R1</strain>
        <tissue evidence="1">Leaf</tissue>
    </source>
</reference>
<gene>
    <name evidence="1" type="ORF">U9M48_024240</name>
</gene>
<protein>
    <submittedName>
        <fullName evidence="1">Uncharacterized protein</fullName>
    </submittedName>
</protein>
<evidence type="ECO:0000313" key="1">
    <source>
        <dbReference type="EMBL" id="WVZ76252.1"/>
    </source>
</evidence>
<dbReference type="AlphaFoldDB" id="A0AAQ3TQG9"/>